<feature type="transmembrane region" description="Helical" evidence="7">
    <location>
        <begin position="254"/>
        <end position="273"/>
    </location>
</feature>
<feature type="transmembrane region" description="Helical" evidence="7">
    <location>
        <begin position="135"/>
        <end position="161"/>
    </location>
</feature>
<dbReference type="GO" id="GO:0005886">
    <property type="term" value="C:plasma membrane"/>
    <property type="evidence" value="ECO:0007669"/>
    <property type="project" value="TreeGrafter"/>
</dbReference>
<dbReference type="PANTHER" id="PTHR30618:SF0">
    <property type="entry name" value="PURINE-URACIL PERMEASE NCS1"/>
    <property type="match status" value="1"/>
</dbReference>
<keyword evidence="5 7" id="KW-0472">Membrane</keyword>
<comment type="caution">
    <text evidence="8">The sequence shown here is derived from an EMBL/GenBank/DDBJ whole genome shotgun (WGS) entry which is preliminary data.</text>
</comment>
<keyword evidence="3 7" id="KW-0812">Transmembrane</keyword>
<accession>A0A3E2GZK0</accession>
<dbReference type="Pfam" id="PF02133">
    <property type="entry name" value="Transp_cyt_pur"/>
    <property type="match status" value="1"/>
</dbReference>
<organism evidence="8 9">
    <name type="scientific">Scytalidium lignicola</name>
    <name type="common">Hyphomycete</name>
    <dbReference type="NCBI Taxonomy" id="5539"/>
    <lineage>
        <taxon>Eukaryota</taxon>
        <taxon>Fungi</taxon>
        <taxon>Dikarya</taxon>
        <taxon>Ascomycota</taxon>
        <taxon>Pezizomycotina</taxon>
        <taxon>Leotiomycetes</taxon>
        <taxon>Leotiomycetes incertae sedis</taxon>
        <taxon>Scytalidium</taxon>
    </lineage>
</organism>
<dbReference type="AlphaFoldDB" id="A0A3E2GZK0"/>
<evidence type="ECO:0000256" key="5">
    <source>
        <dbReference type="ARBA" id="ARBA00023136"/>
    </source>
</evidence>
<feature type="transmembrane region" description="Helical" evidence="7">
    <location>
        <begin position="428"/>
        <end position="447"/>
    </location>
</feature>
<feature type="transmembrane region" description="Helical" evidence="7">
    <location>
        <begin position="360"/>
        <end position="378"/>
    </location>
</feature>
<feature type="transmembrane region" description="Helical" evidence="7">
    <location>
        <begin position="318"/>
        <end position="340"/>
    </location>
</feature>
<proteinExistence type="inferred from homology"/>
<feature type="transmembrane region" description="Helical" evidence="7">
    <location>
        <begin position="90"/>
        <end position="114"/>
    </location>
</feature>
<evidence type="ECO:0000313" key="9">
    <source>
        <dbReference type="Proteomes" id="UP000258309"/>
    </source>
</evidence>
<evidence type="ECO:0000313" key="8">
    <source>
        <dbReference type="EMBL" id="RFU26566.1"/>
    </source>
</evidence>
<dbReference type="PANTHER" id="PTHR30618">
    <property type="entry name" value="NCS1 FAMILY PURINE/PYRIMIDINE TRANSPORTER"/>
    <property type="match status" value="1"/>
</dbReference>
<dbReference type="EMBL" id="NCSJ02000254">
    <property type="protein sequence ID" value="RFU26566.1"/>
    <property type="molecule type" value="Genomic_DNA"/>
</dbReference>
<keyword evidence="9" id="KW-1185">Reference proteome</keyword>
<evidence type="ECO:0000256" key="3">
    <source>
        <dbReference type="ARBA" id="ARBA00022692"/>
    </source>
</evidence>
<evidence type="ECO:0000256" key="7">
    <source>
        <dbReference type="SAM" id="Phobius"/>
    </source>
</evidence>
<dbReference type="InterPro" id="IPR001248">
    <property type="entry name" value="Pur-cyt_permease"/>
</dbReference>
<feature type="transmembrane region" description="Helical" evidence="7">
    <location>
        <begin position="285"/>
        <end position="306"/>
    </location>
</feature>
<feature type="region of interest" description="Disordered" evidence="6">
    <location>
        <begin position="514"/>
        <end position="534"/>
    </location>
</feature>
<evidence type="ECO:0000256" key="4">
    <source>
        <dbReference type="ARBA" id="ARBA00022989"/>
    </source>
</evidence>
<protein>
    <recommendedName>
        <fullName evidence="10">Uracil permease</fullName>
    </recommendedName>
</protein>
<dbReference type="Gene3D" id="1.10.4160.10">
    <property type="entry name" value="Hydantoin permease"/>
    <property type="match status" value="1"/>
</dbReference>
<keyword evidence="4 7" id="KW-1133">Transmembrane helix</keyword>
<gene>
    <name evidence="8" type="ORF">B7463_g9771</name>
</gene>
<feature type="non-terminal residue" evidence="8">
    <location>
        <position position="534"/>
    </location>
</feature>
<dbReference type="Proteomes" id="UP000258309">
    <property type="component" value="Unassembled WGS sequence"/>
</dbReference>
<feature type="transmembrane region" description="Helical" evidence="7">
    <location>
        <begin position="209"/>
        <end position="234"/>
    </location>
</feature>
<reference evidence="8 9" key="1">
    <citation type="submission" date="2018-05" db="EMBL/GenBank/DDBJ databases">
        <title>Draft genome sequence of Scytalidium lignicola DSM 105466, a ubiquitous saprotrophic fungus.</title>
        <authorList>
            <person name="Buettner E."/>
            <person name="Gebauer A.M."/>
            <person name="Hofrichter M."/>
            <person name="Liers C."/>
            <person name="Kellner H."/>
        </authorList>
    </citation>
    <scope>NUCLEOTIDE SEQUENCE [LARGE SCALE GENOMIC DNA]</scope>
    <source>
        <strain evidence="8 9">DSM 105466</strain>
    </source>
</reference>
<comment type="subcellular location">
    <subcellularLocation>
        <location evidence="1">Membrane</location>
        <topology evidence="1">Multi-pass membrane protein</topology>
    </subcellularLocation>
</comment>
<dbReference type="OrthoDB" id="2018619at2759"/>
<evidence type="ECO:0000256" key="6">
    <source>
        <dbReference type="SAM" id="MobiDB-lite"/>
    </source>
</evidence>
<dbReference type="CDD" id="cd11482">
    <property type="entry name" value="SLC-NCS1sbd_NRT1-like"/>
    <property type="match status" value="1"/>
</dbReference>
<feature type="transmembrane region" description="Helical" evidence="7">
    <location>
        <begin position="467"/>
        <end position="491"/>
    </location>
</feature>
<dbReference type="GO" id="GO:0015205">
    <property type="term" value="F:nucleobase transmembrane transporter activity"/>
    <property type="evidence" value="ECO:0007669"/>
    <property type="project" value="TreeGrafter"/>
</dbReference>
<name>A0A3E2GZK0_SCYLI</name>
<dbReference type="InterPro" id="IPR045225">
    <property type="entry name" value="Uracil/uridine/allantoin_perm"/>
</dbReference>
<evidence type="ECO:0000256" key="2">
    <source>
        <dbReference type="ARBA" id="ARBA00008974"/>
    </source>
</evidence>
<sequence length="534" mass="59629">MERFRERTAAAKENLKSKRHISGWVLPKEQASFASEGSWTNIDLDVVPIERRTWSAYTIVGYWMSDILNVQSWEIAATVIAVGLTWRESILALVLGAFIMAIPMAFNGAAGAYLHVPFPVIARSSFGYHFSKFPVVIRCITALFWHAIQTYTGSTALTQMIRAIWPSYLDMPNHISPSMGITSQQLVSHFLFWTIQFPFLLVPPHKLRWFFLFKTVIVSCAAVGTTIALCVMAHGAGDIWKQEATVSGSQKSWLIMYSITSCTGSWSTVGTNISDFSRYLKNPRAVWTQTFWFPFICIWLGLLGIITTSASKTLYGRAGAFFCGLAWTVAQIGVNVSANVISCSHDLTSLFPKFINLRRAAIIITITGAWIMVPWKIVHSATSLLSFMASLGIFLSPIIAISVADYWIVKKRHIDVPALYRPHGRYQFGNYGINWRSVVALLVSVGPNMPGMVQSIKPATNIGGAVYISYMVWFYGFSSAFVTLVVLSWAWPDKSVLIPKTIYTDDDIIDGREEQGADEGLEKELAKEEVRSFN</sequence>
<comment type="similarity">
    <text evidence="2">Belongs to the purine-cytosine permease (2.A.39) family.</text>
</comment>
<dbReference type="OMA" id="TAGWIMV"/>
<feature type="transmembrane region" description="Helical" evidence="7">
    <location>
        <begin position="384"/>
        <end position="408"/>
    </location>
</feature>
<evidence type="ECO:0008006" key="10">
    <source>
        <dbReference type="Google" id="ProtNLM"/>
    </source>
</evidence>
<evidence type="ECO:0000256" key="1">
    <source>
        <dbReference type="ARBA" id="ARBA00004141"/>
    </source>
</evidence>
<feature type="non-terminal residue" evidence="8">
    <location>
        <position position="1"/>
    </location>
</feature>